<keyword evidence="1" id="KW-0732">Signal</keyword>
<gene>
    <name evidence="4" type="ORF">SDC9_163951</name>
</gene>
<evidence type="ECO:0000259" key="3">
    <source>
        <dbReference type="Pfam" id="PF13458"/>
    </source>
</evidence>
<evidence type="ECO:0000313" key="4">
    <source>
        <dbReference type="EMBL" id="MPN16606.1"/>
    </source>
</evidence>
<feature type="domain" description="Leucine-binding protein" evidence="3">
    <location>
        <begin position="1"/>
        <end position="171"/>
    </location>
</feature>
<name>A0A645FSA0_9ZZZZ</name>
<feature type="region of interest" description="Disordered" evidence="2">
    <location>
        <begin position="175"/>
        <end position="214"/>
    </location>
</feature>
<protein>
    <recommendedName>
        <fullName evidence="3">Leucine-binding protein domain-containing protein</fullName>
    </recommendedName>
</protein>
<dbReference type="InterPro" id="IPR028081">
    <property type="entry name" value="Leu-bd"/>
</dbReference>
<dbReference type="Gene3D" id="3.40.50.2300">
    <property type="match status" value="2"/>
</dbReference>
<evidence type="ECO:0000256" key="1">
    <source>
        <dbReference type="ARBA" id="ARBA00022729"/>
    </source>
</evidence>
<reference evidence="4" key="1">
    <citation type="submission" date="2019-08" db="EMBL/GenBank/DDBJ databases">
        <authorList>
            <person name="Kucharzyk K."/>
            <person name="Murdoch R.W."/>
            <person name="Higgins S."/>
            <person name="Loffler F."/>
        </authorList>
    </citation>
    <scope>NUCLEOTIDE SEQUENCE</scope>
</reference>
<feature type="compositionally biased region" description="Low complexity" evidence="2">
    <location>
        <begin position="175"/>
        <end position="189"/>
    </location>
</feature>
<dbReference type="PANTHER" id="PTHR30483">
    <property type="entry name" value="LEUCINE-SPECIFIC-BINDING PROTEIN"/>
    <property type="match status" value="1"/>
</dbReference>
<dbReference type="EMBL" id="VSSQ01063590">
    <property type="protein sequence ID" value="MPN16606.1"/>
    <property type="molecule type" value="Genomic_DNA"/>
</dbReference>
<evidence type="ECO:0000256" key="2">
    <source>
        <dbReference type="SAM" id="MobiDB-lite"/>
    </source>
</evidence>
<proteinExistence type="predicted"/>
<dbReference type="InterPro" id="IPR051010">
    <property type="entry name" value="BCAA_transport"/>
</dbReference>
<feature type="compositionally biased region" description="Pro residues" evidence="2">
    <location>
        <begin position="205"/>
        <end position="214"/>
    </location>
</feature>
<dbReference type="InterPro" id="IPR028082">
    <property type="entry name" value="Peripla_BP_I"/>
</dbReference>
<dbReference type="SUPFAM" id="SSF53822">
    <property type="entry name" value="Periplasmic binding protein-like I"/>
    <property type="match status" value="1"/>
</dbReference>
<dbReference type="Pfam" id="PF13458">
    <property type="entry name" value="Peripla_BP_6"/>
    <property type="match status" value="1"/>
</dbReference>
<sequence length="214" mass="22470">MVDEGITALIGDVLTGNTIAVVGEAYPINMPMITASATAAAVTYDADTDTVYTNVFRTCFIDPFQGEKMAQYAAEKLGAKTAAVLTMTGDDYSVGLADAFKAKCAEVGVSIVADEGYSKGDVDFKSQLTNILGAAPDVVFCPNYYQDDGMIVTQARELGLTATFLGATAGAAFPTTPARKTSKAAITAPPTRPVPPTRSKRLKQPTPPPMARTR</sequence>
<organism evidence="4">
    <name type="scientific">bioreactor metagenome</name>
    <dbReference type="NCBI Taxonomy" id="1076179"/>
    <lineage>
        <taxon>unclassified sequences</taxon>
        <taxon>metagenomes</taxon>
        <taxon>ecological metagenomes</taxon>
    </lineage>
</organism>
<comment type="caution">
    <text evidence="4">The sequence shown here is derived from an EMBL/GenBank/DDBJ whole genome shotgun (WGS) entry which is preliminary data.</text>
</comment>
<accession>A0A645FSA0</accession>
<dbReference type="AlphaFoldDB" id="A0A645FSA0"/>
<dbReference type="PANTHER" id="PTHR30483:SF6">
    <property type="entry name" value="PERIPLASMIC BINDING PROTEIN OF ABC TRANSPORTER FOR NATURAL AMINO ACIDS"/>
    <property type="match status" value="1"/>
</dbReference>